<evidence type="ECO:0000256" key="9">
    <source>
        <dbReference type="SAM" id="Phobius"/>
    </source>
</evidence>
<dbReference type="InterPro" id="IPR042089">
    <property type="entry name" value="Peptidase_M13_dom_2"/>
</dbReference>
<protein>
    <submittedName>
        <fullName evidence="12">Uncharacterized protein</fullName>
    </submittedName>
</protein>
<dbReference type="InterPro" id="IPR000718">
    <property type="entry name" value="Peptidase_M13"/>
</dbReference>
<dbReference type="InterPro" id="IPR008753">
    <property type="entry name" value="Peptidase_M13_N"/>
</dbReference>
<dbReference type="GO" id="GO:0046872">
    <property type="term" value="F:metal ion binding"/>
    <property type="evidence" value="ECO:0007669"/>
    <property type="project" value="UniProtKB-KW"/>
</dbReference>
<keyword evidence="5" id="KW-0479">Metal-binding</keyword>
<proteinExistence type="inferred from homology"/>
<keyword evidence="7" id="KW-0862">Zinc</keyword>
<dbReference type="SUPFAM" id="SSF55486">
    <property type="entry name" value="Metalloproteases ('zincins'), catalytic domain"/>
    <property type="match status" value="1"/>
</dbReference>
<name>A0AAW1TRH7_9CUCU</name>
<feature type="domain" description="Peptidase M13 C-terminal" evidence="10">
    <location>
        <begin position="601"/>
        <end position="774"/>
    </location>
</feature>
<evidence type="ECO:0000256" key="3">
    <source>
        <dbReference type="ARBA" id="ARBA00007357"/>
    </source>
</evidence>
<evidence type="ECO:0000256" key="2">
    <source>
        <dbReference type="ARBA" id="ARBA00004401"/>
    </source>
</evidence>
<accession>A0AAW1TRH7</accession>
<dbReference type="GO" id="GO:0005886">
    <property type="term" value="C:plasma membrane"/>
    <property type="evidence" value="ECO:0007669"/>
    <property type="project" value="UniProtKB-SubCell"/>
</dbReference>
<dbReference type="PANTHER" id="PTHR11733">
    <property type="entry name" value="ZINC METALLOPROTEASE FAMILY M13 NEPRILYSIN-RELATED"/>
    <property type="match status" value="1"/>
</dbReference>
<keyword evidence="6" id="KW-0378">Hydrolase</keyword>
<gene>
    <name evidence="12" type="ORF">WA026_007946</name>
</gene>
<evidence type="ECO:0000256" key="6">
    <source>
        <dbReference type="ARBA" id="ARBA00022801"/>
    </source>
</evidence>
<dbReference type="InterPro" id="IPR018497">
    <property type="entry name" value="Peptidase_M13_C"/>
</dbReference>
<dbReference type="AlphaFoldDB" id="A0AAW1TRH7"/>
<dbReference type="EMBL" id="JARQZJ010000003">
    <property type="protein sequence ID" value="KAK9870380.1"/>
    <property type="molecule type" value="Genomic_DNA"/>
</dbReference>
<dbReference type="Pfam" id="PF01431">
    <property type="entry name" value="Peptidase_M13"/>
    <property type="match status" value="1"/>
</dbReference>
<keyword evidence="9" id="KW-0812">Transmembrane</keyword>
<keyword evidence="4" id="KW-0645">Protease</keyword>
<organism evidence="12 13">
    <name type="scientific">Henosepilachna vigintioctopunctata</name>
    <dbReference type="NCBI Taxonomy" id="420089"/>
    <lineage>
        <taxon>Eukaryota</taxon>
        <taxon>Metazoa</taxon>
        <taxon>Ecdysozoa</taxon>
        <taxon>Arthropoda</taxon>
        <taxon>Hexapoda</taxon>
        <taxon>Insecta</taxon>
        <taxon>Pterygota</taxon>
        <taxon>Neoptera</taxon>
        <taxon>Endopterygota</taxon>
        <taxon>Coleoptera</taxon>
        <taxon>Polyphaga</taxon>
        <taxon>Cucujiformia</taxon>
        <taxon>Coccinelloidea</taxon>
        <taxon>Coccinellidae</taxon>
        <taxon>Epilachninae</taxon>
        <taxon>Epilachnini</taxon>
        <taxon>Henosepilachna</taxon>
    </lineage>
</organism>
<evidence type="ECO:0000313" key="12">
    <source>
        <dbReference type="EMBL" id="KAK9870380.1"/>
    </source>
</evidence>
<keyword evidence="13" id="KW-1185">Reference proteome</keyword>
<dbReference type="Gene3D" id="1.10.1380.10">
    <property type="entry name" value="Neutral endopeptidase , domain2"/>
    <property type="match status" value="1"/>
</dbReference>
<evidence type="ECO:0000256" key="5">
    <source>
        <dbReference type="ARBA" id="ARBA00022723"/>
    </source>
</evidence>
<comment type="cofactor">
    <cofactor evidence="1">
        <name>Zn(2+)</name>
        <dbReference type="ChEBI" id="CHEBI:29105"/>
    </cofactor>
</comment>
<dbReference type="PANTHER" id="PTHR11733:SF229">
    <property type="entry name" value="NEPRILYSIN-2-LIKE PROTEIN"/>
    <property type="match status" value="1"/>
</dbReference>
<keyword evidence="9" id="KW-0472">Membrane</keyword>
<dbReference type="Pfam" id="PF05649">
    <property type="entry name" value="Peptidase_M13_N"/>
    <property type="match status" value="1"/>
</dbReference>
<comment type="caution">
    <text evidence="12">The sequence shown here is derived from an EMBL/GenBank/DDBJ whole genome shotgun (WGS) entry which is preliminary data.</text>
</comment>
<feature type="transmembrane region" description="Helical" evidence="9">
    <location>
        <begin position="27"/>
        <end position="47"/>
    </location>
</feature>
<evidence type="ECO:0000256" key="7">
    <source>
        <dbReference type="ARBA" id="ARBA00022833"/>
    </source>
</evidence>
<evidence type="ECO:0000259" key="11">
    <source>
        <dbReference type="Pfam" id="PF05649"/>
    </source>
</evidence>
<keyword evidence="9" id="KW-1133">Transmembrane helix</keyword>
<evidence type="ECO:0000256" key="4">
    <source>
        <dbReference type="ARBA" id="ARBA00022670"/>
    </source>
</evidence>
<dbReference type="GO" id="GO:0016485">
    <property type="term" value="P:protein processing"/>
    <property type="evidence" value="ECO:0007669"/>
    <property type="project" value="TreeGrafter"/>
</dbReference>
<dbReference type="InterPro" id="IPR024079">
    <property type="entry name" value="MetalloPept_cat_dom_sf"/>
</dbReference>
<evidence type="ECO:0000313" key="13">
    <source>
        <dbReference type="Proteomes" id="UP001431783"/>
    </source>
</evidence>
<reference evidence="12 13" key="1">
    <citation type="submission" date="2023-03" db="EMBL/GenBank/DDBJ databases">
        <title>Genome insight into feeding habits of ladybird beetles.</title>
        <authorList>
            <person name="Li H.-S."/>
            <person name="Huang Y.-H."/>
            <person name="Pang H."/>
        </authorList>
    </citation>
    <scope>NUCLEOTIDE SEQUENCE [LARGE SCALE GENOMIC DNA]</scope>
    <source>
        <strain evidence="12">SYSU_2023b</strain>
        <tissue evidence="12">Whole body</tissue>
    </source>
</reference>
<dbReference type="GO" id="GO:0004222">
    <property type="term" value="F:metalloendopeptidase activity"/>
    <property type="evidence" value="ECO:0007669"/>
    <property type="project" value="InterPro"/>
</dbReference>
<comment type="similarity">
    <text evidence="3">Belongs to the peptidase M13 family.</text>
</comment>
<dbReference type="PROSITE" id="PS51885">
    <property type="entry name" value="NEPRILYSIN"/>
    <property type="match status" value="1"/>
</dbReference>
<evidence type="ECO:0000256" key="8">
    <source>
        <dbReference type="ARBA" id="ARBA00023049"/>
    </source>
</evidence>
<dbReference type="Proteomes" id="UP001431783">
    <property type="component" value="Unassembled WGS sequence"/>
</dbReference>
<feature type="domain" description="Peptidase M13 N-terminal" evidence="11">
    <location>
        <begin position="161"/>
        <end position="511"/>
    </location>
</feature>
<sequence>MAADSYDVTNPENGVAVQVPRKKTSKLIYFLTFVLLILIGVIVYLLFFTDSCNSEEENGKLLTLFNKGNITTEPTTTVGPKIIKTTKLPYSKTDVREQNICKSTQCLKTAADILSSMDSNIEPCENFYDYACGNMNNRERKNLDIFAPQNFFGDDTPEFLLKFGVFYESCVKHEDKFDYETRLNTSQEIISKVGAFHTHGNKKNINITEIIANLILYDAMPLFDIDIDIDSKNNRYIMKLLMPDQTSLQFGHWSLLSETRRKCLRETAAKTHSQQLNMTILYNSFLLCQKDYGDFLNLISVSLWEMKVWPNSTEEVMYKKLFDLRTFMEFEILTLFDRIPLPPNLQEQNIKRQYEEIEIRQLKRDLPIVDWVYLFKVISNSEVTDDTIIQMYNTNYFDEVFELISTAHLDKLNDALLSILTSRIYVNTVLPSHKHSRVKYCQDQSKELMPDIVNYLYKMVTKTEDLNKQNADLKIIYEVLKDRFRNELEKGSWLDKSEMASLLKKLDKIQLVMFQNNDIESERDYLEETYKDLLMTYQYQFNLFALSRFKTKKLLSLHGKAFSEKDIYRYFVDASQEDPQYFYANDFVSVPFGLTRKCVDNLPAYMVLAQVGFPIAKIIGEAFDRIGINYGINLTTESKASYKYFADWTKDMIKFTNPITNGKKDLYFDLNNDLSESDRISDNTAMRLMTESFISFENQPVLPWISQEFSREKVFFLYLTQGLCRKMDVAEMMIEAFENPVLPPQFRVKTMLSNSEEFLKTFKCHSGSGMNRLKEHFQFPYL</sequence>
<evidence type="ECO:0000259" key="10">
    <source>
        <dbReference type="Pfam" id="PF01431"/>
    </source>
</evidence>
<keyword evidence="8" id="KW-0482">Metalloprotease</keyword>
<dbReference type="Gene3D" id="3.40.390.10">
    <property type="entry name" value="Collagenase (Catalytic Domain)"/>
    <property type="match status" value="1"/>
</dbReference>
<comment type="subcellular location">
    <subcellularLocation>
        <location evidence="2">Cell membrane</location>
        <topology evidence="2">Single-pass type II membrane protein</topology>
    </subcellularLocation>
</comment>
<evidence type="ECO:0000256" key="1">
    <source>
        <dbReference type="ARBA" id="ARBA00001947"/>
    </source>
</evidence>